<reference evidence="1" key="1">
    <citation type="journal article" date="2020" name="bioRxiv">
        <title>Hybrid origin of Populus tomentosa Carr. identified through genome sequencing and phylogenomic analysis.</title>
        <authorList>
            <person name="An X."/>
            <person name="Gao K."/>
            <person name="Chen Z."/>
            <person name="Li J."/>
            <person name="Yang X."/>
            <person name="Yang X."/>
            <person name="Zhou J."/>
            <person name="Guo T."/>
            <person name="Zhao T."/>
            <person name="Huang S."/>
            <person name="Miao D."/>
            <person name="Khan W.U."/>
            <person name="Rao P."/>
            <person name="Ye M."/>
            <person name="Lei B."/>
            <person name="Liao W."/>
            <person name="Wang J."/>
            <person name="Ji L."/>
            <person name="Li Y."/>
            <person name="Guo B."/>
            <person name="Mustafa N.S."/>
            <person name="Li S."/>
            <person name="Yun Q."/>
            <person name="Keller S.R."/>
            <person name="Mao J."/>
            <person name="Zhang R."/>
            <person name="Strauss S.H."/>
        </authorList>
    </citation>
    <scope>NUCLEOTIDE SEQUENCE</scope>
    <source>
        <strain evidence="1">GM15</strain>
        <tissue evidence="1">Leaf</tissue>
    </source>
</reference>
<dbReference type="EMBL" id="JAAWWB010000035">
    <property type="protein sequence ID" value="KAG6740959.1"/>
    <property type="molecule type" value="Genomic_DNA"/>
</dbReference>
<dbReference type="OrthoDB" id="839090at2759"/>
<name>A0A8X8C2Y5_POPTO</name>
<keyword evidence="2" id="KW-1185">Reference proteome</keyword>
<accession>A0A8X8C2Y5</accession>
<comment type="caution">
    <text evidence="1">The sequence shown here is derived from an EMBL/GenBank/DDBJ whole genome shotgun (WGS) entry which is preliminary data.</text>
</comment>
<dbReference type="AlphaFoldDB" id="A0A8X8C2Y5"/>
<protein>
    <submittedName>
        <fullName evidence="1">Uncharacterized protein</fullName>
    </submittedName>
</protein>
<evidence type="ECO:0000313" key="2">
    <source>
        <dbReference type="Proteomes" id="UP000886885"/>
    </source>
</evidence>
<sequence>MLVSITSSELQEVDGQISRPNHVPFKKYQELLEETSSLKMQALHREEEIQTLKCMLAPKDKVTVRLKDQLLLRDKTISKLRALVEFAWTEFDSAKRRNINPKASAIEEHEKENIQEIKGTASIVNEIGITNQDGNTSTSAHFSTLKAIHSPPPPPRLPPPPPRMEANIVGAIPTPVREFHIAPCPPPPRPSPPPPPPRMEANIVGATWTPVHVFRVAPVLRIEANITGATQTPVRIHRPNNTETNPSSSTIRVAHQDGKPHVSAPIPCVVKP</sequence>
<dbReference type="Proteomes" id="UP000886885">
    <property type="component" value="Chromosome 18A"/>
</dbReference>
<gene>
    <name evidence="1" type="ORF">POTOM_056431</name>
</gene>
<proteinExistence type="predicted"/>
<organism evidence="1 2">
    <name type="scientific">Populus tomentosa</name>
    <name type="common">Chinese white poplar</name>
    <dbReference type="NCBI Taxonomy" id="118781"/>
    <lineage>
        <taxon>Eukaryota</taxon>
        <taxon>Viridiplantae</taxon>
        <taxon>Streptophyta</taxon>
        <taxon>Embryophyta</taxon>
        <taxon>Tracheophyta</taxon>
        <taxon>Spermatophyta</taxon>
        <taxon>Magnoliopsida</taxon>
        <taxon>eudicotyledons</taxon>
        <taxon>Gunneridae</taxon>
        <taxon>Pentapetalae</taxon>
        <taxon>rosids</taxon>
        <taxon>fabids</taxon>
        <taxon>Malpighiales</taxon>
        <taxon>Salicaceae</taxon>
        <taxon>Saliceae</taxon>
        <taxon>Populus</taxon>
    </lineage>
</organism>
<evidence type="ECO:0000313" key="1">
    <source>
        <dbReference type="EMBL" id="KAG6740959.1"/>
    </source>
</evidence>